<accession>A0A381ICA0</accession>
<dbReference type="EMBL" id="UFWD01000001">
    <property type="protein sequence ID" value="SUY25505.1"/>
    <property type="molecule type" value="Genomic_DNA"/>
</dbReference>
<organism evidence="1">
    <name type="scientific">Clostridioides difficile</name>
    <name type="common">Peptoclostridium difficile</name>
    <dbReference type="NCBI Taxonomy" id="1496"/>
    <lineage>
        <taxon>Bacteria</taxon>
        <taxon>Bacillati</taxon>
        <taxon>Bacillota</taxon>
        <taxon>Clostridia</taxon>
        <taxon>Peptostreptococcales</taxon>
        <taxon>Peptostreptococcaceae</taxon>
        <taxon>Clostridioides</taxon>
    </lineage>
</organism>
<gene>
    <name evidence="1" type="ORF">NCTC13307_02863</name>
</gene>
<name>A0A381ICA0_CLODI</name>
<protein>
    <submittedName>
        <fullName evidence="1">Formate dehydrogenase</fullName>
    </submittedName>
</protein>
<dbReference type="AlphaFoldDB" id="A0A381ICA0"/>
<reference evidence="1" key="1">
    <citation type="submission" date="2018-06" db="EMBL/GenBank/DDBJ databases">
        <authorList>
            <consortium name="Pathogen Informatics"/>
            <person name="Doyle S."/>
        </authorList>
    </citation>
    <scope>NUCLEOTIDE SEQUENCE</scope>
    <source>
        <strain evidence="1">NCTC13307</strain>
    </source>
</reference>
<sequence>MVTQFQAMDLPRQIEEKTPYEIELCFVMG</sequence>
<proteinExistence type="predicted"/>
<evidence type="ECO:0000313" key="1">
    <source>
        <dbReference type="EMBL" id="SUY25505.1"/>
    </source>
</evidence>